<dbReference type="RefSeq" id="WP_090587358.1">
    <property type="nucleotide sequence ID" value="NZ_FNDT01000013.1"/>
</dbReference>
<evidence type="ECO:0000256" key="1">
    <source>
        <dbReference type="SAM" id="Phobius"/>
    </source>
</evidence>
<proteinExistence type="predicted"/>
<feature type="transmembrane region" description="Helical" evidence="1">
    <location>
        <begin position="41"/>
        <end position="61"/>
    </location>
</feature>
<evidence type="ECO:0000313" key="2">
    <source>
        <dbReference type="EMBL" id="SDI52242.1"/>
    </source>
</evidence>
<organism evidence="2 3">
    <name type="scientific">Arthrobacter subterraneus</name>
    <dbReference type="NCBI Taxonomy" id="335973"/>
    <lineage>
        <taxon>Bacteria</taxon>
        <taxon>Bacillati</taxon>
        <taxon>Actinomycetota</taxon>
        <taxon>Actinomycetes</taxon>
        <taxon>Micrococcales</taxon>
        <taxon>Micrococcaceae</taxon>
        <taxon>Arthrobacter</taxon>
    </lineage>
</organism>
<dbReference type="OrthoDB" id="4954718at2"/>
<accession>A0A1G8L9D8</accession>
<keyword evidence="1" id="KW-0812">Transmembrane</keyword>
<feature type="transmembrane region" description="Helical" evidence="1">
    <location>
        <begin position="155"/>
        <end position="176"/>
    </location>
</feature>
<dbReference type="EMBL" id="FNDT01000013">
    <property type="protein sequence ID" value="SDI52242.1"/>
    <property type="molecule type" value="Genomic_DNA"/>
</dbReference>
<dbReference type="STRING" id="335973.SAMN04488693_11351"/>
<dbReference type="Proteomes" id="UP000199258">
    <property type="component" value="Unassembled WGS sequence"/>
</dbReference>
<keyword evidence="1" id="KW-1133">Transmembrane helix</keyword>
<evidence type="ECO:0000313" key="3">
    <source>
        <dbReference type="Proteomes" id="UP000199258"/>
    </source>
</evidence>
<name>A0A1G8L9D8_9MICC</name>
<reference evidence="2 3" key="1">
    <citation type="submission" date="2016-10" db="EMBL/GenBank/DDBJ databases">
        <authorList>
            <person name="de Groot N.N."/>
        </authorList>
    </citation>
    <scope>NUCLEOTIDE SEQUENCE [LARGE SCALE GENOMIC DNA]</scope>
    <source>
        <strain evidence="2 3">NP_1H</strain>
    </source>
</reference>
<gene>
    <name evidence="2" type="ORF">SAMN04488693_11351</name>
</gene>
<keyword evidence="3" id="KW-1185">Reference proteome</keyword>
<keyword evidence="1" id="KW-0472">Membrane</keyword>
<feature type="transmembrane region" description="Helical" evidence="1">
    <location>
        <begin position="17"/>
        <end position="35"/>
    </location>
</feature>
<protein>
    <submittedName>
        <fullName evidence="2">Uncharacterized protein</fullName>
    </submittedName>
</protein>
<dbReference type="AlphaFoldDB" id="A0A1G8L9D8"/>
<sequence>MGAEAAGTPALPGLWRAFFLHAAVAGCFGLLTVFWPEPSVHVMSVAGGLYFLGLAAAVHLTEQSLRSQDAVPAWLTRTAPVFLAIVGLLNLWIHTDGVFAQTGALALVLMGVVYLLVWARNRGAHVAARDFLLTGSVAALTGVLLPLFQDLGAHALLGVAGGGAVITAVVLALAALSYRHDAVATHGPAARTKPVN</sequence>
<feature type="transmembrane region" description="Helical" evidence="1">
    <location>
        <begin position="99"/>
        <end position="119"/>
    </location>
</feature>
<feature type="transmembrane region" description="Helical" evidence="1">
    <location>
        <begin position="131"/>
        <end position="149"/>
    </location>
</feature>
<feature type="transmembrane region" description="Helical" evidence="1">
    <location>
        <begin position="73"/>
        <end position="93"/>
    </location>
</feature>